<comment type="caution">
    <text evidence="1">The sequence shown here is derived from an EMBL/GenBank/DDBJ whole genome shotgun (WGS) entry which is preliminary data.</text>
</comment>
<evidence type="ECO:0000313" key="2">
    <source>
        <dbReference type="Proteomes" id="UP001230504"/>
    </source>
</evidence>
<dbReference type="GeneID" id="85442326"/>
<evidence type="ECO:0000313" key="1">
    <source>
        <dbReference type="EMBL" id="KAK1586044.1"/>
    </source>
</evidence>
<dbReference type="AlphaFoldDB" id="A0AAD8V4R4"/>
<dbReference type="EMBL" id="JAHLJV010000039">
    <property type="protein sequence ID" value="KAK1586044.1"/>
    <property type="molecule type" value="Genomic_DNA"/>
</dbReference>
<proteinExistence type="predicted"/>
<protein>
    <submittedName>
        <fullName evidence="1">Uncharacterized protein</fullName>
    </submittedName>
</protein>
<accession>A0AAD8V4R4</accession>
<reference evidence="1" key="1">
    <citation type="submission" date="2021-06" db="EMBL/GenBank/DDBJ databases">
        <title>Comparative genomics, transcriptomics and evolutionary studies reveal genomic signatures of adaptation to plant cell wall in hemibiotrophic fungi.</title>
        <authorList>
            <consortium name="DOE Joint Genome Institute"/>
            <person name="Baroncelli R."/>
            <person name="Diaz J.F."/>
            <person name="Benocci T."/>
            <person name="Peng M."/>
            <person name="Battaglia E."/>
            <person name="Haridas S."/>
            <person name="Andreopoulos W."/>
            <person name="Labutti K."/>
            <person name="Pangilinan J."/>
            <person name="Floch G.L."/>
            <person name="Makela M.R."/>
            <person name="Henrissat B."/>
            <person name="Grigoriev I.V."/>
            <person name="Crouch J.A."/>
            <person name="De Vries R.P."/>
            <person name="Sukno S.A."/>
            <person name="Thon M.R."/>
        </authorList>
    </citation>
    <scope>NUCLEOTIDE SEQUENCE</scope>
    <source>
        <strain evidence="1">CBS 125086</strain>
    </source>
</reference>
<keyword evidence="2" id="KW-1185">Reference proteome</keyword>
<dbReference type="Proteomes" id="UP001230504">
    <property type="component" value="Unassembled WGS sequence"/>
</dbReference>
<sequence>MEISGSWGNAVLTLAIRSGQAFDLTVTVHLPLYGLPPSTTTILCSAAMIKTEWALRLSFAIVVRMGPPKTRVRQRRTR</sequence>
<dbReference type="RefSeq" id="XP_060413012.1">
    <property type="nucleotide sequence ID" value="XM_060558086.1"/>
</dbReference>
<name>A0AAD8V4R4_9PEZI</name>
<gene>
    <name evidence="1" type="ORF">LY79DRAFT_557345</name>
</gene>
<organism evidence="1 2">
    <name type="scientific">Colletotrichum navitas</name>
    <dbReference type="NCBI Taxonomy" id="681940"/>
    <lineage>
        <taxon>Eukaryota</taxon>
        <taxon>Fungi</taxon>
        <taxon>Dikarya</taxon>
        <taxon>Ascomycota</taxon>
        <taxon>Pezizomycotina</taxon>
        <taxon>Sordariomycetes</taxon>
        <taxon>Hypocreomycetidae</taxon>
        <taxon>Glomerellales</taxon>
        <taxon>Glomerellaceae</taxon>
        <taxon>Colletotrichum</taxon>
        <taxon>Colletotrichum graminicola species complex</taxon>
    </lineage>
</organism>